<sequence length="133" mass="14983">MVYCAATLGPSTIWVYSNDTKHTKEDPLLQVQELHDFIVDKVDDIKAQDIVTLDVRGKSSITDFMVLCTGTSNRHVASIADHVNKESKLIDYPPFGISGEEDGEWVIVDMGSVMLHIMQEDARNLYQLEKLWG</sequence>
<dbReference type="SUPFAM" id="SSF81301">
    <property type="entry name" value="Nucleotidyltransferase"/>
    <property type="match status" value="1"/>
</dbReference>
<keyword evidence="2" id="KW-0810">Translation regulation</keyword>
<organism evidence="3 4">
    <name type="scientific">Photobacterium gaetbulicola Gung47</name>
    <dbReference type="NCBI Taxonomy" id="658445"/>
    <lineage>
        <taxon>Bacteria</taxon>
        <taxon>Pseudomonadati</taxon>
        <taxon>Pseudomonadota</taxon>
        <taxon>Gammaproteobacteria</taxon>
        <taxon>Vibrionales</taxon>
        <taxon>Vibrionaceae</taxon>
        <taxon>Photobacterium</taxon>
    </lineage>
</organism>
<dbReference type="GO" id="GO:0042256">
    <property type="term" value="P:cytosolic ribosome assembly"/>
    <property type="evidence" value="ECO:0007669"/>
    <property type="project" value="UniProtKB-UniRule"/>
</dbReference>
<evidence type="ECO:0000256" key="2">
    <source>
        <dbReference type="HAMAP-Rule" id="MF_01477"/>
    </source>
</evidence>
<dbReference type="GO" id="GO:0043023">
    <property type="term" value="F:ribosomal large subunit binding"/>
    <property type="evidence" value="ECO:0007669"/>
    <property type="project" value="TreeGrafter"/>
</dbReference>
<dbReference type="InterPro" id="IPR004394">
    <property type="entry name" value="Iojap/RsfS/C7orf30"/>
</dbReference>
<comment type="subcellular location">
    <subcellularLocation>
        <location evidence="2">Cytoplasm</location>
    </subcellularLocation>
</comment>
<accession>A0A0C5WKK7</accession>
<dbReference type="PATRIC" id="fig|658445.3.peg.2903"/>
<evidence type="ECO:0000256" key="1">
    <source>
        <dbReference type="ARBA" id="ARBA00010574"/>
    </source>
</evidence>
<evidence type="ECO:0000313" key="4">
    <source>
        <dbReference type="Proteomes" id="UP000032303"/>
    </source>
</evidence>
<gene>
    <name evidence="2" type="primary">rsfS</name>
    <name evidence="3" type="ORF">H744_2c1003</name>
</gene>
<dbReference type="Pfam" id="PF02410">
    <property type="entry name" value="RsfS"/>
    <property type="match status" value="1"/>
</dbReference>
<comment type="subunit">
    <text evidence="2">Interacts with ribosomal protein uL14 (rplN).</text>
</comment>
<dbReference type="GO" id="GO:0005737">
    <property type="term" value="C:cytoplasm"/>
    <property type="evidence" value="ECO:0007669"/>
    <property type="project" value="UniProtKB-SubCell"/>
</dbReference>
<keyword evidence="2" id="KW-0678">Repressor</keyword>
<evidence type="ECO:0000313" key="3">
    <source>
        <dbReference type="EMBL" id="AJR07708.1"/>
    </source>
</evidence>
<dbReference type="Gene3D" id="3.30.460.10">
    <property type="entry name" value="Beta Polymerase, domain 2"/>
    <property type="match status" value="1"/>
</dbReference>
<dbReference type="GO" id="GO:0017148">
    <property type="term" value="P:negative regulation of translation"/>
    <property type="evidence" value="ECO:0007669"/>
    <property type="project" value="UniProtKB-UniRule"/>
</dbReference>
<protein>
    <recommendedName>
        <fullName evidence="2">Ribosomal silencing factor RsfS</fullName>
    </recommendedName>
</protein>
<dbReference type="GO" id="GO:0090071">
    <property type="term" value="P:negative regulation of ribosome biogenesis"/>
    <property type="evidence" value="ECO:0007669"/>
    <property type="project" value="UniProtKB-UniRule"/>
</dbReference>
<dbReference type="STRING" id="658445.H744_2c1003"/>
<dbReference type="Proteomes" id="UP000032303">
    <property type="component" value="Chromosome 2"/>
</dbReference>
<comment type="function">
    <text evidence="2">Functions as a ribosomal silencing factor. Interacts with ribosomal protein uL14 (rplN), blocking formation of intersubunit bridge B8. Prevents association of the 30S and 50S ribosomal subunits and the formation of functional ribosomes, thus repressing translation.</text>
</comment>
<dbReference type="PANTHER" id="PTHR21043:SF0">
    <property type="entry name" value="MITOCHONDRIAL ASSEMBLY OF RIBOSOMAL LARGE SUBUNIT PROTEIN 1"/>
    <property type="match status" value="1"/>
</dbReference>
<dbReference type="EMBL" id="CP005974">
    <property type="protein sequence ID" value="AJR07708.1"/>
    <property type="molecule type" value="Genomic_DNA"/>
</dbReference>
<keyword evidence="2" id="KW-0963">Cytoplasm</keyword>
<comment type="similarity">
    <text evidence="1 2">Belongs to the Iojap/RsfS family.</text>
</comment>
<name>A0A0C5WKK7_9GAMM</name>
<dbReference type="InterPro" id="IPR043519">
    <property type="entry name" value="NT_sf"/>
</dbReference>
<dbReference type="KEGG" id="pgb:H744_2c1003"/>
<reference evidence="3 4" key="1">
    <citation type="submission" date="2013-05" db="EMBL/GenBank/DDBJ databases">
        <title>Complete genome sequence of the lipase-producing bacterium Photobacterium gaetbulicola Gung47.</title>
        <authorList>
            <person name="Kim Y.-O."/>
        </authorList>
    </citation>
    <scope>NUCLEOTIDE SEQUENCE [LARGE SCALE GENOMIC DNA]</scope>
    <source>
        <strain evidence="3 4">Gung47</strain>
    </source>
</reference>
<keyword evidence="4" id="KW-1185">Reference proteome</keyword>
<dbReference type="AlphaFoldDB" id="A0A0C5WKK7"/>
<dbReference type="HOGENOM" id="CLU_092688_6_1_6"/>
<dbReference type="PANTHER" id="PTHR21043">
    <property type="entry name" value="IOJAP SUPERFAMILY ORTHOLOG"/>
    <property type="match status" value="1"/>
</dbReference>
<proteinExistence type="inferred from homology"/>
<dbReference type="HAMAP" id="MF_01477">
    <property type="entry name" value="Iojap_RsfS"/>
    <property type="match status" value="1"/>
</dbReference>
<dbReference type="NCBIfam" id="TIGR00090">
    <property type="entry name" value="rsfS_iojap_ybeB"/>
    <property type="match status" value="1"/>
</dbReference>